<evidence type="ECO:0000259" key="1">
    <source>
        <dbReference type="Pfam" id="PF13503"/>
    </source>
</evidence>
<organism evidence="2 3">
    <name type="scientific">Stutzerimonas nitrititolerans</name>
    <dbReference type="NCBI Taxonomy" id="2482751"/>
    <lineage>
        <taxon>Bacteria</taxon>
        <taxon>Pseudomonadati</taxon>
        <taxon>Pseudomonadota</taxon>
        <taxon>Gammaproteobacteria</taxon>
        <taxon>Pseudomonadales</taxon>
        <taxon>Pseudomonadaceae</taxon>
        <taxon>Stutzerimonas</taxon>
    </lineage>
</organism>
<feature type="domain" description="DUF4123" evidence="1">
    <location>
        <begin position="27"/>
        <end position="146"/>
    </location>
</feature>
<reference evidence="2" key="1">
    <citation type="submission" date="2022-06" db="EMBL/GenBank/DDBJ databases">
        <title>Detection of beta-lactamases in bacteria of animal origin.</title>
        <authorList>
            <person name="Mlynarcik P."/>
            <person name="Zdarska V."/>
            <person name="Chudobova H."/>
            <person name="Prochazkova P."/>
            <person name="Hricova K."/>
            <person name="Mezerova K."/>
            <person name="Bardon J."/>
            <person name="Dolejska M."/>
            <person name="Sukkar I."/>
            <person name="Kolar M."/>
        </authorList>
    </citation>
    <scope>NUCLEOTIDE SEQUENCE</scope>
    <source>
        <strain evidence="2">S 300-3</strain>
    </source>
</reference>
<evidence type="ECO:0000313" key="3">
    <source>
        <dbReference type="Proteomes" id="UP001165292"/>
    </source>
</evidence>
<dbReference type="RefSeq" id="WP_125863840.1">
    <property type="nucleotide sequence ID" value="NZ_DALZGY010000007.1"/>
</dbReference>
<dbReference type="EMBL" id="JAMYBS010000001">
    <property type="protein sequence ID" value="MCO7543401.1"/>
    <property type="molecule type" value="Genomic_DNA"/>
</dbReference>
<proteinExistence type="predicted"/>
<dbReference type="Proteomes" id="UP001165292">
    <property type="component" value="Unassembled WGS sequence"/>
</dbReference>
<dbReference type="InterPro" id="IPR025391">
    <property type="entry name" value="DUF4123"/>
</dbReference>
<protein>
    <submittedName>
        <fullName evidence="2">DUF4123 domain-containing protein</fullName>
    </submittedName>
</protein>
<dbReference type="Pfam" id="PF13503">
    <property type="entry name" value="DUF4123"/>
    <property type="match status" value="1"/>
</dbReference>
<comment type="caution">
    <text evidence="2">The sequence shown here is derived from an EMBL/GenBank/DDBJ whole genome shotgun (WGS) entry which is preliminary data.</text>
</comment>
<name>A0AA42BBK1_9GAMM</name>
<gene>
    <name evidence="2" type="ORF">NJF43_01380</name>
</gene>
<dbReference type="AlphaFoldDB" id="A0AA42BBK1"/>
<accession>A0AA42BBK1</accession>
<evidence type="ECO:0000313" key="2">
    <source>
        <dbReference type="EMBL" id="MCO7543401.1"/>
    </source>
</evidence>
<sequence>MKPASVVRSIDEALRLGRTHSPDLQAYALIDGARYRTLGDRLEREAGLRWQWLLAGTELNDLRQAGPALVRMDQANAFRDWLITRDRKTPLVSWLLSDIDFEALARHLGDQLFVRMPDGRRALFRYYNPLVRRALENVLSGEQRAQLMAPIPYWLNWQPLEDRYLVIDAEGWRDA</sequence>